<protein>
    <submittedName>
        <fullName evidence="2">Uncharacterized protein LOC107475626</fullName>
    </submittedName>
</protein>
<reference evidence="2" key="2">
    <citation type="submission" date="2025-08" db="UniProtKB">
        <authorList>
            <consortium name="RefSeq"/>
        </authorList>
    </citation>
    <scope>IDENTIFICATION</scope>
    <source>
        <tissue evidence="2">Whole plant</tissue>
    </source>
</reference>
<dbReference type="RefSeq" id="XP_015950778.1">
    <property type="nucleotide sequence ID" value="XM_016095292.1"/>
</dbReference>
<dbReference type="GeneID" id="107475626"/>
<dbReference type="Gene3D" id="3.60.10.10">
    <property type="entry name" value="Endonuclease/exonuclease/phosphatase"/>
    <property type="match status" value="1"/>
</dbReference>
<dbReference type="InterPro" id="IPR036691">
    <property type="entry name" value="Endo/exonu/phosph_ase_sf"/>
</dbReference>
<reference evidence="1" key="1">
    <citation type="journal article" date="2016" name="Nat. Genet.">
        <title>The genome sequences of Arachis duranensis and Arachis ipaensis, the diploid ancestors of cultivated peanut.</title>
        <authorList>
            <person name="Bertioli D.J."/>
            <person name="Cannon S.B."/>
            <person name="Froenicke L."/>
            <person name="Huang G."/>
            <person name="Farmer A.D."/>
            <person name="Cannon E.K."/>
            <person name="Liu X."/>
            <person name="Gao D."/>
            <person name="Clevenger J."/>
            <person name="Dash S."/>
            <person name="Ren L."/>
            <person name="Moretzsohn M.C."/>
            <person name="Shirasawa K."/>
            <person name="Huang W."/>
            <person name="Vidigal B."/>
            <person name="Abernathy B."/>
            <person name="Chu Y."/>
            <person name="Niederhuth C.E."/>
            <person name="Umale P."/>
            <person name="Araujo A.C."/>
            <person name="Kozik A."/>
            <person name="Kim K.D."/>
            <person name="Burow M.D."/>
            <person name="Varshney R.K."/>
            <person name="Wang X."/>
            <person name="Zhang X."/>
            <person name="Barkley N."/>
            <person name="Guimaraes P.M."/>
            <person name="Isobe S."/>
            <person name="Guo B."/>
            <person name="Liao B."/>
            <person name="Stalker H.T."/>
            <person name="Schmitz R.J."/>
            <person name="Scheffler B.E."/>
            <person name="Leal-Bertioli S.C."/>
            <person name="Xun X."/>
            <person name="Jackson S.A."/>
            <person name="Michelmore R."/>
            <person name="Ozias-Akins P."/>
        </authorList>
    </citation>
    <scope>NUCLEOTIDE SEQUENCE [LARGE SCALE GENOMIC DNA]</scope>
    <source>
        <strain evidence="1">cv. V14167</strain>
    </source>
</reference>
<organism evidence="1 2">
    <name type="scientific">Arachis duranensis</name>
    <name type="common">Wild peanut</name>
    <dbReference type="NCBI Taxonomy" id="130453"/>
    <lineage>
        <taxon>Eukaryota</taxon>
        <taxon>Viridiplantae</taxon>
        <taxon>Streptophyta</taxon>
        <taxon>Embryophyta</taxon>
        <taxon>Tracheophyta</taxon>
        <taxon>Spermatophyta</taxon>
        <taxon>Magnoliopsida</taxon>
        <taxon>eudicotyledons</taxon>
        <taxon>Gunneridae</taxon>
        <taxon>Pentapetalae</taxon>
        <taxon>rosids</taxon>
        <taxon>fabids</taxon>
        <taxon>Fabales</taxon>
        <taxon>Fabaceae</taxon>
        <taxon>Papilionoideae</taxon>
        <taxon>50 kb inversion clade</taxon>
        <taxon>dalbergioids sensu lato</taxon>
        <taxon>Dalbergieae</taxon>
        <taxon>Pterocarpus clade</taxon>
        <taxon>Arachis</taxon>
    </lineage>
</organism>
<dbReference type="PANTHER" id="PTHR33710:SF64">
    <property type="entry name" value="ENDONUCLEASE_EXONUCLEASE_PHOSPHATASE DOMAIN-CONTAINING PROTEIN"/>
    <property type="match status" value="1"/>
</dbReference>
<dbReference type="PANTHER" id="PTHR33710">
    <property type="entry name" value="BNAC02G09200D PROTEIN"/>
    <property type="match status" value="1"/>
</dbReference>
<dbReference type="Proteomes" id="UP000515211">
    <property type="component" value="Chromosome 2"/>
</dbReference>
<evidence type="ECO:0000313" key="2">
    <source>
        <dbReference type="RefSeq" id="XP_015950778.1"/>
    </source>
</evidence>
<sequence length="403" mass="47547">MNNCYKGERWLCVEGVILKSMFNCSFILVCGTHDRDYKNHVWEELSFIAGLCQVSCCFLGDFNEIVREEERKGATGLTRSAEEFKNWIQDMSLVDLPLTDCKFTWFWGRSCSCIDRALLSLEWLEEFPETRLRGGPRGLSDHFPIIVENRNLTDDPRPFRSLGSWFFLRIVKEEWRSLGDKQFTNKLKVLTIPLGRWHKDNFREMDKKIAKFKEEIKRIDDMVSNGVYDGMMEARRTWLVTCCERWYVRKEVHWKQISRSRHAKDMDKNTRYFHNIASTRRRNNMIDTLVINGRRVMNPARIKITIRDFYKDLYHRERFPMLGFRDGLVEKIDEQDAVTIEVLPSTEEIREAVWDCESYKASGSDGYNMNFIKRCWGEIGAEFTAAVVGFFQMSKLLADSNII</sequence>
<dbReference type="KEGG" id="adu:107475626"/>
<accession>A0A6P4CFV4</accession>
<name>A0A6P4CFV4_ARADU</name>
<proteinExistence type="predicted"/>
<gene>
    <name evidence="2" type="primary">LOC107475626</name>
</gene>
<dbReference type="AlphaFoldDB" id="A0A6P4CFV4"/>
<evidence type="ECO:0000313" key="1">
    <source>
        <dbReference type="Proteomes" id="UP000515211"/>
    </source>
</evidence>
<keyword evidence="1" id="KW-1185">Reference proteome</keyword>
<dbReference type="SUPFAM" id="SSF56219">
    <property type="entry name" value="DNase I-like"/>
    <property type="match status" value="1"/>
</dbReference>